<dbReference type="InterPro" id="IPR039697">
    <property type="entry name" value="Alcohol_dehydrogenase_Fe"/>
</dbReference>
<evidence type="ECO:0000259" key="10">
    <source>
        <dbReference type="Pfam" id="PF25137"/>
    </source>
</evidence>
<dbReference type="SUPFAM" id="SSF56796">
    <property type="entry name" value="Dehydroquinate synthase-like"/>
    <property type="match status" value="1"/>
</dbReference>
<sequence length="389" mass="41000">MLVSLVTPRLILLGGGAVAQVAEVLAQFGLSRPLVVTDPWMVSSGMVERCLEPLRQAGLEPVVFSDTVPDPTDTVVAAGVERLRGARHDCLIGFGGGSPMDTAKAMAIQAALEPGTHIRSVKFPARADRGALPVICIPTTAGTGSEATRFTIVTDTERDEKMLIAGLGALPLAAIVDHELSWTVPPRITADTGVDSLTHALEAFVSRRANPFSDDYARQAMRLIAPNLRAAYARPDDVAAREAMMRGALLAGLAFSNASVALVHGMSRPLGAHFHVPHGLSNAMLLPAVTAYSLPGALPRYAEAARIMGVAGPEEGDQAAAARLVEALRALNRDLAVPSPAAWGIEERRWNTLLPLMAEQALASGSPGNNPRVPGKEEIIGLYREVYGG</sequence>
<comment type="catalytic activity">
    <reaction evidence="5">
        <text>a primary alcohol + NAD(+) = an aldehyde + NADH + H(+)</text>
        <dbReference type="Rhea" id="RHEA:10736"/>
        <dbReference type="ChEBI" id="CHEBI:15378"/>
        <dbReference type="ChEBI" id="CHEBI:15734"/>
        <dbReference type="ChEBI" id="CHEBI:17478"/>
        <dbReference type="ChEBI" id="CHEBI:57540"/>
        <dbReference type="ChEBI" id="CHEBI:57945"/>
        <dbReference type="EC" id="1.1.1.1"/>
    </reaction>
</comment>
<dbReference type="GO" id="GO:0004022">
    <property type="term" value="F:alcohol dehydrogenase (NAD+) activity"/>
    <property type="evidence" value="ECO:0007669"/>
    <property type="project" value="UniProtKB-EC"/>
</dbReference>
<dbReference type="EMBL" id="LLWF02000013">
    <property type="protein sequence ID" value="ONH84027.1"/>
    <property type="molecule type" value="Genomic_DNA"/>
</dbReference>
<keyword evidence="12" id="KW-1185">Reference proteome</keyword>
<evidence type="ECO:0000259" key="9">
    <source>
        <dbReference type="Pfam" id="PF00465"/>
    </source>
</evidence>
<feature type="domain" description="Alcohol dehydrogenase iron-type/glycerol dehydrogenase GldA" evidence="9">
    <location>
        <begin position="8"/>
        <end position="177"/>
    </location>
</feature>
<organism evidence="11 12">
    <name type="scientific">Roseomonas mucosa</name>
    <dbReference type="NCBI Taxonomy" id="207340"/>
    <lineage>
        <taxon>Bacteria</taxon>
        <taxon>Pseudomonadati</taxon>
        <taxon>Pseudomonadota</taxon>
        <taxon>Alphaproteobacteria</taxon>
        <taxon>Acetobacterales</taxon>
        <taxon>Roseomonadaceae</taxon>
        <taxon>Roseomonas</taxon>
    </lineage>
</organism>
<comment type="similarity">
    <text evidence="2">Belongs to the iron-containing alcohol dehydrogenase family.</text>
</comment>
<evidence type="ECO:0000256" key="6">
    <source>
        <dbReference type="ARBA" id="ARBA00074848"/>
    </source>
</evidence>
<keyword evidence="3" id="KW-0560">Oxidoreductase</keyword>
<proteinExistence type="inferred from homology"/>
<dbReference type="InterPro" id="IPR001670">
    <property type="entry name" value="ADH_Fe/GldA"/>
</dbReference>
<dbReference type="Pfam" id="PF25137">
    <property type="entry name" value="ADH_Fe_C"/>
    <property type="match status" value="1"/>
</dbReference>
<dbReference type="RefSeq" id="WP_076970174.1">
    <property type="nucleotide sequence ID" value="NZ_LLWF02000013.1"/>
</dbReference>
<dbReference type="Pfam" id="PF00465">
    <property type="entry name" value="Fe-ADH"/>
    <property type="match status" value="1"/>
</dbReference>
<dbReference type="Gene3D" id="1.20.1090.10">
    <property type="entry name" value="Dehydroquinate synthase-like - alpha domain"/>
    <property type="match status" value="1"/>
</dbReference>
<evidence type="ECO:0000256" key="2">
    <source>
        <dbReference type="ARBA" id="ARBA00007358"/>
    </source>
</evidence>
<evidence type="ECO:0000256" key="7">
    <source>
        <dbReference type="ARBA" id="ARBA00076680"/>
    </source>
</evidence>
<evidence type="ECO:0000256" key="3">
    <source>
        <dbReference type="ARBA" id="ARBA00023002"/>
    </source>
</evidence>
<dbReference type="STRING" id="207340.APZ41_006230"/>
<name>A0A1S8D891_9PROT</name>
<evidence type="ECO:0000256" key="8">
    <source>
        <dbReference type="SAM" id="SignalP"/>
    </source>
</evidence>
<evidence type="ECO:0000256" key="5">
    <source>
        <dbReference type="ARBA" id="ARBA00049243"/>
    </source>
</evidence>
<dbReference type="OrthoDB" id="9815791at2"/>
<dbReference type="FunFam" id="3.40.50.1970:FF:000003">
    <property type="entry name" value="Alcohol dehydrogenase, iron-containing"/>
    <property type="match status" value="1"/>
</dbReference>
<evidence type="ECO:0000313" key="12">
    <source>
        <dbReference type="Proteomes" id="UP000054844"/>
    </source>
</evidence>
<feature type="signal peptide" evidence="8">
    <location>
        <begin position="1"/>
        <end position="19"/>
    </location>
</feature>
<feature type="chain" id="PRO_5012390826" description="Alcohol dehydrogenase 2" evidence="8">
    <location>
        <begin position="20"/>
        <end position="389"/>
    </location>
</feature>
<comment type="caution">
    <text evidence="11">The sequence shown here is derived from an EMBL/GenBank/DDBJ whole genome shotgun (WGS) entry which is preliminary data.</text>
</comment>
<dbReference type="PANTHER" id="PTHR11496:SF102">
    <property type="entry name" value="ALCOHOL DEHYDROGENASE 4"/>
    <property type="match status" value="1"/>
</dbReference>
<gene>
    <name evidence="11" type="ORF">APZ41_006230</name>
</gene>
<comment type="cofactor">
    <cofactor evidence="1">
        <name>Fe cation</name>
        <dbReference type="ChEBI" id="CHEBI:24875"/>
    </cofactor>
</comment>
<reference evidence="11" key="1">
    <citation type="submission" date="2016-12" db="EMBL/GenBank/DDBJ databases">
        <title>Draft genome sequence of Roseomonas mucosa strain AU37, isolated from a peripheral intravenous catheter.</title>
        <authorList>
            <person name="Choudhury M.A."/>
            <person name="Sidjabat H.E."/>
            <person name="Wailan A.M."/>
            <person name="Zhang L."/>
            <person name="Marsh N.M."/>
            <person name="Rickard C.M."/>
            <person name="Davies M."/>
            <person name="Mcmillan D.J."/>
        </authorList>
    </citation>
    <scope>NUCLEOTIDE SEQUENCE [LARGE SCALE GENOMIC DNA]</scope>
    <source>
        <strain evidence="11">AU37</strain>
    </source>
</reference>
<dbReference type="PANTHER" id="PTHR11496">
    <property type="entry name" value="ALCOHOL DEHYDROGENASE"/>
    <property type="match status" value="1"/>
</dbReference>
<evidence type="ECO:0000313" key="11">
    <source>
        <dbReference type="EMBL" id="ONH84027.1"/>
    </source>
</evidence>
<comment type="catalytic activity">
    <reaction evidence="4">
        <text>a secondary alcohol + NAD(+) = a ketone + NADH + H(+)</text>
        <dbReference type="Rhea" id="RHEA:10740"/>
        <dbReference type="ChEBI" id="CHEBI:15378"/>
        <dbReference type="ChEBI" id="CHEBI:17087"/>
        <dbReference type="ChEBI" id="CHEBI:35681"/>
        <dbReference type="ChEBI" id="CHEBI:57540"/>
        <dbReference type="ChEBI" id="CHEBI:57945"/>
        <dbReference type="EC" id="1.1.1.1"/>
    </reaction>
</comment>
<dbReference type="CDD" id="cd08194">
    <property type="entry name" value="Fe-ADH-like"/>
    <property type="match status" value="1"/>
</dbReference>
<keyword evidence="8" id="KW-0732">Signal</keyword>
<dbReference type="Proteomes" id="UP000054844">
    <property type="component" value="Unassembled WGS sequence"/>
</dbReference>
<evidence type="ECO:0000256" key="4">
    <source>
        <dbReference type="ARBA" id="ARBA00049164"/>
    </source>
</evidence>
<feature type="domain" description="Fe-containing alcohol dehydrogenase-like C-terminal" evidence="10">
    <location>
        <begin position="189"/>
        <end position="386"/>
    </location>
</feature>
<dbReference type="FunFam" id="1.20.1090.10:FF:000001">
    <property type="entry name" value="Aldehyde-alcohol dehydrogenase"/>
    <property type="match status" value="1"/>
</dbReference>
<dbReference type="GO" id="GO:0046872">
    <property type="term" value="F:metal ion binding"/>
    <property type="evidence" value="ECO:0007669"/>
    <property type="project" value="InterPro"/>
</dbReference>
<dbReference type="AlphaFoldDB" id="A0A1S8D891"/>
<evidence type="ECO:0000256" key="1">
    <source>
        <dbReference type="ARBA" id="ARBA00001962"/>
    </source>
</evidence>
<protein>
    <recommendedName>
        <fullName evidence="6">Alcohol dehydrogenase 2</fullName>
    </recommendedName>
    <alternativeName>
        <fullName evidence="7">Alcohol dehydrogenase II</fullName>
    </alternativeName>
</protein>
<dbReference type="InterPro" id="IPR056798">
    <property type="entry name" value="ADH_Fe_C"/>
</dbReference>
<dbReference type="Gene3D" id="3.40.50.1970">
    <property type="match status" value="1"/>
</dbReference>
<accession>A0A1S8D891</accession>